<dbReference type="EMBL" id="FOXQ01000002">
    <property type="protein sequence ID" value="SFP82929.1"/>
    <property type="molecule type" value="Genomic_DNA"/>
</dbReference>
<name>A0A1I5TIQ0_9BACT</name>
<dbReference type="AlphaFoldDB" id="A0A1I5TIQ0"/>
<gene>
    <name evidence="1" type="ORF">SAMN05444277_102154</name>
</gene>
<dbReference type="Proteomes" id="UP000199031">
    <property type="component" value="Unassembled WGS sequence"/>
</dbReference>
<evidence type="ECO:0000313" key="1">
    <source>
        <dbReference type="EMBL" id="SFP82929.1"/>
    </source>
</evidence>
<sequence>MYEVSVKEDLKLLSHRNSGWNNRGWNVSVKEDLKLLSHIYGASIARLTDVSVKEDLKLLSHQGASVNGKFKKFQSRKI</sequence>
<reference evidence="1 2" key="1">
    <citation type="submission" date="2016-10" db="EMBL/GenBank/DDBJ databases">
        <authorList>
            <person name="de Groot N.N."/>
        </authorList>
    </citation>
    <scope>NUCLEOTIDE SEQUENCE [LARGE SCALE GENOMIC DNA]</scope>
    <source>
        <strain evidence="1 2">DSM 28286</strain>
    </source>
</reference>
<accession>A0A1I5TIQ0</accession>
<keyword evidence="2" id="KW-1185">Reference proteome</keyword>
<evidence type="ECO:0000313" key="2">
    <source>
        <dbReference type="Proteomes" id="UP000199031"/>
    </source>
</evidence>
<proteinExistence type="predicted"/>
<protein>
    <submittedName>
        <fullName evidence="1">Uncharacterized protein</fullName>
    </submittedName>
</protein>
<organism evidence="1 2">
    <name type="scientific">Parafilimonas terrae</name>
    <dbReference type="NCBI Taxonomy" id="1465490"/>
    <lineage>
        <taxon>Bacteria</taxon>
        <taxon>Pseudomonadati</taxon>
        <taxon>Bacteroidota</taxon>
        <taxon>Chitinophagia</taxon>
        <taxon>Chitinophagales</taxon>
        <taxon>Chitinophagaceae</taxon>
        <taxon>Parafilimonas</taxon>
    </lineage>
</organism>